<reference evidence="6 7" key="2">
    <citation type="journal article" date="2014" name="Int. J. Syst. Evol. Microbiol.">
        <title>Methanobacterium paludis sp. nov. and a novel strain of Methanobacterium lacus isolated from northern peatlands.</title>
        <authorList>
            <person name="Cadillo-Quiroz H."/>
            <person name="Brauer S.L."/>
            <person name="Goodson N."/>
            <person name="Yavitt J.B."/>
            <person name="Zinder S.H."/>
        </authorList>
    </citation>
    <scope>NUCLEOTIDE SEQUENCE [LARGE SCALE GENOMIC DNA]</scope>
    <source>
        <strain evidence="6 7">AL-21</strain>
    </source>
</reference>
<dbReference type="EMBL" id="CP002551">
    <property type="protein sequence ID" value="ADZ09888.1"/>
    <property type="molecule type" value="Genomic_DNA"/>
</dbReference>
<dbReference type="GO" id="GO:0042626">
    <property type="term" value="F:ATPase-coupled transmembrane transporter activity"/>
    <property type="evidence" value="ECO:0007669"/>
    <property type="project" value="InterPro"/>
</dbReference>
<evidence type="ECO:0000313" key="6">
    <source>
        <dbReference type="EMBL" id="ADZ09888.1"/>
    </source>
</evidence>
<dbReference type="AlphaFoldDB" id="F0T9D7"/>
<proteinExistence type="predicted"/>
<dbReference type="GO" id="GO:0016020">
    <property type="term" value="C:membrane"/>
    <property type="evidence" value="ECO:0007669"/>
    <property type="project" value="InterPro"/>
</dbReference>
<evidence type="ECO:0000256" key="1">
    <source>
        <dbReference type="ARBA" id="ARBA00004308"/>
    </source>
</evidence>
<keyword evidence="7" id="KW-1185">Reference proteome</keyword>
<evidence type="ECO:0000256" key="4">
    <source>
        <dbReference type="ARBA" id="ARBA00022519"/>
    </source>
</evidence>
<dbReference type="InterPro" id="IPR044527">
    <property type="entry name" value="NrtA/CpmA_ABC-bd_dom"/>
</dbReference>
<dbReference type="PANTHER" id="PTHR30024">
    <property type="entry name" value="ALIPHATIC SULFONATES-BINDING PROTEIN-RELATED"/>
    <property type="match status" value="1"/>
</dbReference>
<evidence type="ECO:0000256" key="3">
    <source>
        <dbReference type="ARBA" id="ARBA00022475"/>
    </source>
</evidence>
<sequence length="318" mass="34446" precursor="true">MNQKRTVLIVLGVLIVVGLALTTTYSSSDTNKIKVAYIPCDHDAALFIALAQNKYSANGLNVEPTSISTGSSIVSALASGDIDVGYIGIAPALQGIAEGVPIKIVGAVNEDGSGIVVNTNSDINNTTDLVGKKIATPGVSSIQQVLLLYQLAKYNITKNQVDISSVNIFMLPSTLASDKVDGYIAYEPYVSIAPFTNVGRVLMYSDEIMPNHPCCVIVARQDFIDQHPQELQTFLDIHKNCTEFANNNTNQTASLVSDELTTNPELEKTALKHVIFVSQLNNDFQTKVLDFMNIEIEMGYLKKNLTSSQIFDSSFLGD</sequence>
<accession>F0T9D7</accession>
<dbReference type="GeneID" id="10278119"/>
<dbReference type="InterPro" id="IPR010067">
    <property type="entry name" value="ABC_SsuA_sub-bd"/>
</dbReference>
<dbReference type="RefSeq" id="WP_013645239.1">
    <property type="nucleotide sequence ID" value="NC_015216.1"/>
</dbReference>
<dbReference type="NCBIfam" id="TIGR01728">
    <property type="entry name" value="SsuA_fam"/>
    <property type="match status" value="1"/>
</dbReference>
<dbReference type="STRING" id="877455.Metbo_1662"/>
<dbReference type="GO" id="GO:0012505">
    <property type="term" value="C:endomembrane system"/>
    <property type="evidence" value="ECO:0007669"/>
    <property type="project" value="UniProtKB-SubCell"/>
</dbReference>
<dbReference type="HOGENOM" id="CLU_028871_10_4_2"/>
<dbReference type="OrthoDB" id="10037at2157"/>
<evidence type="ECO:0000256" key="5">
    <source>
        <dbReference type="ARBA" id="ARBA00023136"/>
    </source>
</evidence>
<gene>
    <name evidence="6" type="ordered locus">Metbo_1662</name>
</gene>
<keyword evidence="5" id="KW-0472">Membrane</keyword>
<organism evidence="6 7">
    <name type="scientific">Methanobacterium lacus (strain AL-21)</name>
    <dbReference type="NCBI Taxonomy" id="877455"/>
    <lineage>
        <taxon>Archaea</taxon>
        <taxon>Methanobacteriati</taxon>
        <taxon>Methanobacteriota</taxon>
        <taxon>Methanomada group</taxon>
        <taxon>Methanobacteria</taxon>
        <taxon>Methanobacteriales</taxon>
        <taxon>Methanobacteriaceae</taxon>
        <taxon>Methanobacterium</taxon>
    </lineage>
</organism>
<dbReference type="CDD" id="cd13553">
    <property type="entry name" value="PBP2_NrtA_CpmA_like"/>
    <property type="match status" value="1"/>
</dbReference>
<evidence type="ECO:0000256" key="2">
    <source>
        <dbReference type="ARBA" id="ARBA00022448"/>
    </source>
</evidence>
<dbReference type="Gene3D" id="3.40.190.10">
    <property type="entry name" value="Periplasmic binding protein-like II"/>
    <property type="match status" value="2"/>
</dbReference>
<dbReference type="Pfam" id="PF13379">
    <property type="entry name" value="NMT1_2"/>
    <property type="match status" value="1"/>
</dbReference>
<dbReference type="Proteomes" id="UP000007490">
    <property type="component" value="Chromosome"/>
</dbReference>
<protein>
    <submittedName>
        <fullName evidence="6">Aliphatic sulfonates family ABC transporter, periplasmic ligand-binding protein</fullName>
    </submittedName>
</protein>
<dbReference type="SUPFAM" id="SSF53850">
    <property type="entry name" value="Periplasmic binding protein-like II"/>
    <property type="match status" value="1"/>
</dbReference>
<keyword evidence="4" id="KW-0997">Cell inner membrane</keyword>
<keyword evidence="2" id="KW-0813">Transport</keyword>
<reference evidence="7" key="1">
    <citation type="submission" date="2011-02" db="EMBL/GenBank/DDBJ databases">
        <title>Complete sequence of Methanobacterium sp. AL-21.</title>
        <authorList>
            <consortium name="US DOE Joint Genome Institute"/>
            <person name="Lucas S."/>
            <person name="Copeland A."/>
            <person name="Lapidus A."/>
            <person name="Cheng J.-F."/>
            <person name="Goodwin L."/>
            <person name="Pitluck S."/>
            <person name="Chertkov O."/>
            <person name="Detter J.C."/>
            <person name="Han C."/>
            <person name="Tapia R."/>
            <person name="Land M."/>
            <person name="Hauser L."/>
            <person name="Kyrpides N."/>
            <person name="Ivanova N."/>
            <person name="Mikhailova N."/>
            <person name="Pagani I."/>
            <person name="Cadillo-Quiroz H."/>
            <person name="Imachi H."/>
            <person name="Zinder S."/>
            <person name="Liu W."/>
            <person name="Woyke T."/>
        </authorList>
    </citation>
    <scope>NUCLEOTIDE SEQUENCE [LARGE SCALE GENOMIC DNA]</scope>
    <source>
        <strain evidence="7">AL-21</strain>
    </source>
</reference>
<dbReference type="KEGG" id="mel:Metbo_1662"/>
<keyword evidence="3" id="KW-1003">Cell membrane</keyword>
<evidence type="ECO:0000313" key="7">
    <source>
        <dbReference type="Proteomes" id="UP000007490"/>
    </source>
</evidence>
<comment type="subcellular location">
    <subcellularLocation>
        <location evidence="1">Endomembrane system</location>
    </subcellularLocation>
</comment>
<name>F0T9D7_METLA</name>
<dbReference type="eggNOG" id="arCOG01803">
    <property type="taxonomic scope" value="Archaea"/>
</dbReference>